<gene>
    <name evidence="1" type="ORF">N310_04267</name>
</gene>
<accession>A0A091MP51</accession>
<reference evidence="1 2" key="1">
    <citation type="submission" date="2014-04" db="EMBL/GenBank/DDBJ databases">
        <title>Genome evolution of avian class.</title>
        <authorList>
            <person name="Zhang G."/>
            <person name="Li C."/>
        </authorList>
    </citation>
    <scope>NUCLEOTIDE SEQUENCE [LARGE SCALE GENOMIC DNA]</scope>
    <source>
        <strain evidence="1">BGI_N310</strain>
    </source>
</reference>
<keyword evidence="2" id="KW-1185">Reference proteome</keyword>
<dbReference type="EMBL" id="KK831764">
    <property type="protein sequence ID" value="KFP77070.1"/>
    <property type="molecule type" value="Genomic_DNA"/>
</dbReference>
<sequence length="38" mass="4326">LCCLRMEESGTNCIREYKHHGFYLLRSCRSGSSSGCLK</sequence>
<dbReference type="AlphaFoldDB" id="A0A091MP51"/>
<feature type="non-terminal residue" evidence="1">
    <location>
        <position position="1"/>
    </location>
</feature>
<name>A0A091MP51_9PASS</name>
<dbReference type="Proteomes" id="UP000053537">
    <property type="component" value="Unassembled WGS sequence"/>
</dbReference>
<proteinExistence type="predicted"/>
<organism evidence="1 2">
    <name type="scientific">Acanthisitta chloris</name>
    <name type="common">rifleman</name>
    <dbReference type="NCBI Taxonomy" id="57068"/>
    <lineage>
        <taxon>Eukaryota</taxon>
        <taxon>Metazoa</taxon>
        <taxon>Chordata</taxon>
        <taxon>Craniata</taxon>
        <taxon>Vertebrata</taxon>
        <taxon>Euteleostomi</taxon>
        <taxon>Archelosauria</taxon>
        <taxon>Archosauria</taxon>
        <taxon>Dinosauria</taxon>
        <taxon>Saurischia</taxon>
        <taxon>Theropoda</taxon>
        <taxon>Coelurosauria</taxon>
        <taxon>Aves</taxon>
        <taxon>Neognathae</taxon>
        <taxon>Neoaves</taxon>
        <taxon>Telluraves</taxon>
        <taxon>Australaves</taxon>
        <taxon>Passeriformes</taxon>
        <taxon>Acanthisittidae</taxon>
        <taxon>Acanthisitta</taxon>
    </lineage>
</organism>
<evidence type="ECO:0000313" key="1">
    <source>
        <dbReference type="EMBL" id="KFP77070.1"/>
    </source>
</evidence>
<protein>
    <submittedName>
        <fullName evidence="1">Uncharacterized protein</fullName>
    </submittedName>
</protein>
<feature type="non-terminal residue" evidence="1">
    <location>
        <position position="38"/>
    </location>
</feature>
<evidence type="ECO:0000313" key="2">
    <source>
        <dbReference type="Proteomes" id="UP000053537"/>
    </source>
</evidence>